<dbReference type="FunFam" id="3.80.10.10:FF:001164">
    <property type="entry name" value="GH01279p"/>
    <property type="match status" value="1"/>
</dbReference>
<keyword evidence="2" id="KW-0677">Repeat</keyword>
<dbReference type="SMART" id="SM00365">
    <property type="entry name" value="LRR_SD22"/>
    <property type="match status" value="5"/>
</dbReference>
<evidence type="ECO:0000313" key="5">
    <source>
        <dbReference type="Proteomes" id="UP000682892"/>
    </source>
</evidence>
<dbReference type="PANTHER" id="PTHR24369:SF211">
    <property type="entry name" value="LEUCINE-RICH REPEAT-CONTAINING PROTEIN 15-LIKE"/>
    <property type="match status" value="1"/>
</dbReference>
<evidence type="ECO:0000313" key="4">
    <source>
        <dbReference type="EMBL" id="EAT35420.1"/>
    </source>
</evidence>
<evidence type="ECO:0000256" key="2">
    <source>
        <dbReference type="ARBA" id="ARBA00022737"/>
    </source>
</evidence>
<dbReference type="OMA" id="YLMRFIF"/>
<dbReference type="AlphaFoldDB" id="Q16M66"/>
<proteinExistence type="predicted"/>
<dbReference type="InterPro" id="IPR032675">
    <property type="entry name" value="LRR_dom_sf"/>
</dbReference>
<dbReference type="VEuPathDB" id="VectorBase:AAEL012412"/>
<reference evidence="4" key="3">
    <citation type="submission" date="2012-09" db="EMBL/GenBank/DDBJ databases">
        <authorList>
            <consortium name="VectorBase"/>
        </authorList>
    </citation>
    <scope>NUCLEOTIDE SEQUENCE</scope>
    <source>
        <strain evidence="4">Liverpool</strain>
    </source>
</reference>
<sequence>MIDVTEEEETTLDGSHGKMPSGSVHRTARITRTTIDSAVNSSGIASLANSTPSRQRRRSCCPVQQCRQWLPMALRATGVGTVLILLVVLQLLAPVTGQSNPPQTCPQAGEISPCQCQVKKNGLDILCEATDVQHITRAMSALKGKNPIIFYLKLRHNNLPKLQGFVFLSLDIRHLTIHNSSLAAIEETSLSSLGRGLTQLDVSQNQLLTVPSSALKNLHHLLILNLNHNRISVIHNRAFEGLDTLEILTIYENKLTSIEPDAFRGLDKKLKRLNLGGNDLTSVPQKALSKLDMLRKLELQENRLKTIKEGDFEGLSNLDALILAHNQLTEVPARVFSHLILLNSLELEGNSISYIDKDAFEGLEENLQYLRLGDNNLHRIPSEALRPLHRLRHLDLRSNNISSINEDAFVGFGDSITFLNLQKNDIKVLPALVFENLNSLETLSIQNNKLTRIPEEVMEPIMDSLRVVDIMDNPLICSCELAWFPNLLRDLKNRDDEMTQKKRPMCTMANEHREYYVQNMPLERMNCVGKKYQTSSLSGSGASGLVAPVATSFVVGLVRVVCRDYRHY</sequence>
<protein>
    <submittedName>
        <fullName evidence="4">AAEL012412-PA</fullName>
    </submittedName>
</protein>
<dbReference type="SUPFAM" id="SSF52058">
    <property type="entry name" value="L domain-like"/>
    <property type="match status" value="1"/>
</dbReference>
<name>Q16M66_AEDAE</name>
<evidence type="ECO:0000256" key="1">
    <source>
        <dbReference type="ARBA" id="ARBA00022614"/>
    </source>
</evidence>
<feature type="region of interest" description="Disordered" evidence="3">
    <location>
        <begin position="1"/>
        <end position="24"/>
    </location>
</feature>
<dbReference type="GO" id="GO:0005886">
    <property type="term" value="C:plasma membrane"/>
    <property type="evidence" value="ECO:0007669"/>
    <property type="project" value="TreeGrafter"/>
</dbReference>
<dbReference type="HOGENOM" id="CLU_000288_18_6_1"/>
<dbReference type="InterPro" id="IPR003591">
    <property type="entry name" value="Leu-rich_rpt_typical-subtyp"/>
</dbReference>
<dbReference type="PaxDb" id="7159-AAEL012412-PA"/>
<keyword evidence="1" id="KW-0433">Leucine-rich repeat</keyword>
<dbReference type="SMART" id="SM00369">
    <property type="entry name" value="LRR_TYP"/>
    <property type="match status" value="11"/>
</dbReference>
<evidence type="ECO:0000256" key="3">
    <source>
        <dbReference type="SAM" id="MobiDB-lite"/>
    </source>
</evidence>
<feature type="compositionally biased region" description="Acidic residues" evidence="3">
    <location>
        <begin position="1"/>
        <end position="11"/>
    </location>
</feature>
<dbReference type="InterPro" id="IPR001611">
    <property type="entry name" value="Leu-rich_rpt"/>
</dbReference>
<dbReference type="InterPro" id="IPR050541">
    <property type="entry name" value="LRR_TM_domain-containing"/>
</dbReference>
<dbReference type="Pfam" id="PF13855">
    <property type="entry name" value="LRR_8"/>
    <property type="match status" value="3"/>
</dbReference>
<dbReference type="PhylomeDB" id="Q16M66"/>
<dbReference type="EMBL" id="CH477878">
    <property type="protein sequence ID" value="EAT35420.1"/>
    <property type="molecule type" value="Genomic_DNA"/>
</dbReference>
<accession>Q16M66</accession>
<dbReference type="STRING" id="7159.Q16M66"/>
<dbReference type="eggNOG" id="KOG0619">
    <property type="taxonomic scope" value="Eukaryota"/>
</dbReference>
<dbReference type="PROSITE" id="PS51450">
    <property type="entry name" value="LRR"/>
    <property type="match status" value="5"/>
</dbReference>
<dbReference type="SMART" id="SM00364">
    <property type="entry name" value="LRR_BAC"/>
    <property type="match status" value="6"/>
</dbReference>
<dbReference type="FunFam" id="3.80.10.10:FF:001360">
    <property type="entry name" value="Uncharacterized protein"/>
    <property type="match status" value="1"/>
</dbReference>
<dbReference type="Gene3D" id="3.80.10.10">
    <property type="entry name" value="Ribonuclease Inhibitor"/>
    <property type="match status" value="2"/>
</dbReference>
<gene>
    <name evidence="4" type="ORF">AaeL_AAEL012412</name>
</gene>
<dbReference type="Proteomes" id="UP000682892">
    <property type="component" value="Unassembled WGS sequence"/>
</dbReference>
<organism evidence="4 5">
    <name type="scientific">Aedes aegypti</name>
    <name type="common">Yellowfever mosquito</name>
    <name type="synonym">Culex aegypti</name>
    <dbReference type="NCBI Taxonomy" id="7159"/>
    <lineage>
        <taxon>Eukaryota</taxon>
        <taxon>Metazoa</taxon>
        <taxon>Ecdysozoa</taxon>
        <taxon>Arthropoda</taxon>
        <taxon>Hexapoda</taxon>
        <taxon>Insecta</taxon>
        <taxon>Pterygota</taxon>
        <taxon>Neoptera</taxon>
        <taxon>Endopterygota</taxon>
        <taxon>Diptera</taxon>
        <taxon>Nematocera</taxon>
        <taxon>Culicoidea</taxon>
        <taxon>Culicidae</taxon>
        <taxon>Culicinae</taxon>
        <taxon>Aedini</taxon>
        <taxon>Aedes</taxon>
        <taxon>Stegomyia</taxon>
    </lineage>
</organism>
<reference evidence="4" key="2">
    <citation type="journal article" date="2007" name="Science">
        <title>Genome sequence of Aedes aegypti, a major arbovirus vector.</title>
        <authorList>
            <person name="Nene V."/>
            <person name="Wortman J.R."/>
            <person name="Lawson D."/>
            <person name="Haas B."/>
            <person name="Kodira C."/>
            <person name="Tu Z.J."/>
            <person name="Loftus B."/>
            <person name="Xi Z."/>
            <person name="Megy K."/>
            <person name="Grabherr M."/>
            <person name="Ren Q."/>
            <person name="Zdobnov E.M."/>
            <person name="Lobo N.F."/>
            <person name="Campbell K.S."/>
            <person name="Brown S.E."/>
            <person name="Bonaldo M.F."/>
            <person name="Zhu J."/>
            <person name="Sinkins S.P."/>
            <person name="Hogenkamp D.G."/>
            <person name="Amedeo P."/>
            <person name="Arensburger P."/>
            <person name="Atkinson P.W."/>
            <person name="Bidwell S."/>
            <person name="Biedler J."/>
            <person name="Birney E."/>
            <person name="Bruggner R.V."/>
            <person name="Costas J."/>
            <person name="Coy M.R."/>
            <person name="Crabtree J."/>
            <person name="Crawford M."/>
            <person name="Debruyn B."/>
            <person name="Decaprio D."/>
            <person name="Eiglmeier K."/>
            <person name="Eisenstadt E."/>
            <person name="El-Dorry H."/>
            <person name="Gelbart W.M."/>
            <person name="Gomes S.L."/>
            <person name="Hammond M."/>
            <person name="Hannick L.I."/>
            <person name="Hogan J.R."/>
            <person name="Holmes M.H."/>
            <person name="Jaffe D."/>
            <person name="Johnston J.S."/>
            <person name="Kennedy R.C."/>
            <person name="Koo H."/>
            <person name="Kravitz S."/>
            <person name="Kriventseva E.V."/>
            <person name="Kulp D."/>
            <person name="Labutti K."/>
            <person name="Lee E."/>
            <person name="Li S."/>
            <person name="Lovin D.D."/>
            <person name="Mao C."/>
            <person name="Mauceli E."/>
            <person name="Menck C.F."/>
            <person name="Miller J.R."/>
            <person name="Montgomery P."/>
            <person name="Mori A."/>
            <person name="Nascimento A.L."/>
            <person name="Naveira H.F."/>
            <person name="Nusbaum C."/>
            <person name="O'leary S."/>
            <person name="Orvis J."/>
            <person name="Pertea M."/>
            <person name="Quesneville H."/>
            <person name="Reidenbach K.R."/>
            <person name="Rogers Y.H."/>
            <person name="Roth C.W."/>
            <person name="Schneider J.R."/>
            <person name="Schatz M."/>
            <person name="Shumway M."/>
            <person name="Stanke M."/>
            <person name="Stinson E.O."/>
            <person name="Tubio J.M."/>
            <person name="Vanzee J.P."/>
            <person name="Verjovski-Almeida S."/>
            <person name="Werner D."/>
            <person name="White O."/>
            <person name="Wyder S."/>
            <person name="Zeng Q."/>
            <person name="Zhao Q."/>
            <person name="Zhao Y."/>
            <person name="Hill C.A."/>
            <person name="Raikhel A.S."/>
            <person name="Soares M.B."/>
            <person name="Knudson D.L."/>
            <person name="Lee N.H."/>
            <person name="Galagan J."/>
            <person name="Salzberg S.L."/>
            <person name="Paulsen I.T."/>
            <person name="Dimopoulos G."/>
            <person name="Collins F.H."/>
            <person name="Birren B."/>
            <person name="Fraser-Liggett C.M."/>
            <person name="Severson D.W."/>
        </authorList>
    </citation>
    <scope>NUCLEOTIDE SEQUENCE [LARGE SCALE GENOMIC DNA]</scope>
    <source>
        <strain evidence="4">Liverpool</strain>
    </source>
</reference>
<reference evidence="4" key="1">
    <citation type="submission" date="2005-10" db="EMBL/GenBank/DDBJ databases">
        <authorList>
            <person name="Loftus B.J."/>
            <person name="Nene V.M."/>
            <person name="Hannick L.I."/>
            <person name="Bidwell S."/>
            <person name="Haas B."/>
            <person name="Amedeo P."/>
            <person name="Orvis J."/>
            <person name="Wortman J.R."/>
            <person name="White O.R."/>
            <person name="Salzberg S."/>
            <person name="Shumway M."/>
            <person name="Koo H."/>
            <person name="Zhao Y."/>
            <person name="Holmes M."/>
            <person name="Miller J."/>
            <person name="Schatz M."/>
            <person name="Pop M."/>
            <person name="Pai G."/>
            <person name="Utterback T."/>
            <person name="Rogers Y.-H."/>
            <person name="Kravitz S."/>
            <person name="Fraser C.M."/>
        </authorList>
    </citation>
    <scope>NUCLEOTIDE SEQUENCE</scope>
    <source>
        <strain evidence="4">Liverpool</strain>
    </source>
</reference>
<dbReference type="PANTHER" id="PTHR24369">
    <property type="entry name" value="ANTIGEN BSP, PUTATIVE-RELATED"/>
    <property type="match status" value="1"/>
</dbReference>